<feature type="transmembrane region" description="Helical" evidence="1">
    <location>
        <begin position="41"/>
        <end position="62"/>
    </location>
</feature>
<evidence type="ECO:0000256" key="1">
    <source>
        <dbReference type="SAM" id="Phobius"/>
    </source>
</evidence>
<keyword evidence="1" id="KW-1133">Transmembrane helix</keyword>
<dbReference type="KEGG" id="schi:SCHIN_v1c05050"/>
<evidence type="ECO:0000313" key="2">
    <source>
        <dbReference type="EMBL" id="QEH61702.1"/>
    </source>
</evidence>
<evidence type="ECO:0000313" key="3">
    <source>
        <dbReference type="Proteomes" id="UP000323144"/>
    </source>
</evidence>
<sequence>MARAVDKSDQVTKGGWALGGIWSGCIIIGTVLAGTTQQFPYWWLLIILSIVSTALFVMYVIITKKILDNIDTEQNIKLLQILSIFQILFLNIPVFCYSLIGVMFYKRAFYTL</sequence>
<keyword evidence="1" id="KW-0812">Transmembrane</keyword>
<gene>
    <name evidence="2" type="ORF">SCHIN_v1c05050</name>
</gene>
<proteinExistence type="predicted"/>
<protein>
    <submittedName>
        <fullName evidence="2">Uncharacterized protein</fullName>
    </submittedName>
</protein>
<organism evidence="2 3">
    <name type="scientific">Spiroplasma chinense</name>
    <dbReference type="NCBI Taxonomy" id="216932"/>
    <lineage>
        <taxon>Bacteria</taxon>
        <taxon>Bacillati</taxon>
        <taxon>Mycoplasmatota</taxon>
        <taxon>Mollicutes</taxon>
        <taxon>Entomoplasmatales</taxon>
        <taxon>Spiroplasmataceae</taxon>
        <taxon>Spiroplasma</taxon>
    </lineage>
</organism>
<accession>A0A5B9Y6J8</accession>
<dbReference type="Proteomes" id="UP000323144">
    <property type="component" value="Chromosome"/>
</dbReference>
<keyword evidence="3" id="KW-1185">Reference proteome</keyword>
<dbReference type="AlphaFoldDB" id="A0A5B9Y6J8"/>
<feature type="transmembrane region" description="Helical" evidence="1">
    <location>
        <begin position="16"/>
        <end position="35"/>
    </location>
</feature>
<dbReference type="EMBL" id="CP043026">
    <property type="protein sequence ID" value="QEH61702.1"/>
    <property type="molecule type" value="Genomic_DNA"/>
</dbReference>
<dbReference type="PROSITE" id="PS51257">
    <property type="entry name" value="PROKAR_LIPOPROTEIN"/>
    <property type="match status" value="1"/>
</dbReference>
<dbReference type="RefSeq" id="WP_166508089.1">
    <property type="nucleotide sequence ID" value="NZ_CP043026.1"/>
</dbReference>
<reference evidence="2 3" key="1">
    <citation type="submission" date="2019-08" db="EMBL/GenBank/DDBJ databases">
        <title>Complete genome sequence of Spiroplasma chinense CCH (DSM 19755).</title>
        <authorList>
            <person name="Shen H.-Y."/>
            <person name="Lin Y.-C."/>
            <person name="Chou L."/>
            <person name="Kuo C.-H."/>
        </authorList>
    </citation>
    <scope>NUCLEOTIDE SEQUENCE [LARGE SCALE GENOMIC DNA]</scope>
    <source>
        <strain evidence="2 3">CCH</strain>
    </source>
</reference>
<name>A0A5B9Y6J8_9MOLU</name>
<keyword evidence="1" id="KW-0472">Membrane</keyword>
<feature type="transmembrane region" description="Helical" evidence="1">
    <location>
        <begin position="82"/>
        <end position="105"/>
    </location>
</feature>